<evidence type="ECO:0000313" key="4">
    <source>
        <dbReference type="Proteomes" id="UP000535437"/>
    </source>
</evidence>
<dbReference type="InterPro" id="IPR025403">
    <property type="entry name" value="TgpA-like_C"/>
</dbReference>
<dbReference type="AlphaFoldDB" id="A0A7Z0GNW2"/>
<name>A0A7Z0GNW2_9MICC</name>
<keyword evidence="1" id="KW-0472">Membrane</keyword>
<protein>
    <submittedName>
        <fullName evidence="3">Plasmid stability protein</fullName>
    </submittedName>
</protein>
<evidence type="ECO:0000256" key="1">
    <source>
        <dbReference type="SAM" id="Phobius"/>
    </source>
</evidence>
<proteinExistence type="predicted"/>
<dbReference type="EMBL" id="JACCFY010000001">
    <property type="protein sequence ID" value="NYJ78954.1"/>
    <property type="molecule type" value="Genomic_DNA"/>
</dbReference>
<comment type="caution">
    <text evidence="3">The sequence shown here is derived from an EMBL/GenBank/DDBJ whole genome shotgun (WGS) entry which is preliminary data.</text>
</comment>
<evidence type="ECO:0000313" key="3">
    <source>
        <dbReference type="EMBL" id="NYJ78954.1"/>
    </source>
</evidence>
<dbReference type="Pfam" id="PF13559">
    <property type="entry name" value="DUF4129"/>
    <property type="match status" value="1"/>
</dbReference>
<dbReference type="RefSeq" id="WP_179542239.1">
    <property type="nucleotide sequence ID" value="NZ_BAAALL010000001.1"/>
</dbReference>
<keyword evidence="1" id="KW-0812">Transmembrane</keyword>
<sequence>MPLDPSTLLAPHAVAPLASTPLSPSRDEARDLLERELADPAYQRELTGPIRQAIDDFLRWLDERLGTIGGIDIPYGPLIILVLLTAAIVLAIVLVRPRLQRAAGADDPLDTDVGISSEELRTRAEAHRRAGRVDESYRDVFRAVVRAAEERDILTEMTGRTASEAAMELGRSFPVHARRIGMAADLFNLSRYGGRSLTLQDCDDVAELDALLTAAQPQDDTAAALPQVVAPR</sequence>
<accession>A0A7Z0GNW2</accession>
<organism evidence="3 4">
    <name type="scientific">Nesterenkonia xinjiangensis</name>
    <dbReference type="NCBI Taxonomy" id="225327"/>
    <lineage>
        <taxon>Bacteria</taxon>
        <taxon>Bacillati</taxon>
        <taxon>Actinomycetota</taxon>
        <taxon>Actinomycetes</taxon>
        <taxon>Micrococcales</taxon>
        <taxon>Micrococcaceae</taxon>
        <taxon>Nesterenkonia</taxon>
    </lineage>
</organism>
<evidence type="ECO:0000259" key="2">
    <source>
        <dbReference type="Pfam" id="PF13559"/>
    </source>
</evidence>
<reference evidence="3 4" key="1">
    <citation type="submission" date="2020-07" db="EMBL/GenBank/DDBJ databases">
        <title>Sequencing the genomes of 1000 actinobacteria strains.</title>
        <authorList>
            <person name="Klenk H.-P."/>
        </authorList>
    </citation>
    <scope>NUCLEOTIDE SEQUENCE [LARGE SCALE GENOMIC DNA]</scope>
    <source>
        <strain evidence="3 4">DSM 15475</strain>
    </source>
</reference>
<gene>
    <name evidence="3" type="ORF">HNR09_002365</name>
</gene>
<keyword evidence="4" id="KW-1185">Reference proteome</keyword>
<feature type="domain" description="Protein-glutamine gamma-glutamyltransferase-like C-terminal" evidence="2">
    <location>
        <begin position="141"/>
        <end position="209"/>
    </location>
</feature>
<dbReference type="Proteomes" id="UP000535437">
    <property type="component" value="Unassembled WGS sequence"/>
</dbReference>
<keyword evidence="1" id="KW-1133">Transmembrane helix</keyword>
<feature type="transmembrane region" description="Helical" evidence="1">
    <location>
        <begin position="75"/>
        <end position="95"/>
    </location>
</feature>